<dbReference type="InterPro" id="IPR001296">
    <property type="entry name" value="Glyco_trans_1"/>
</dbReference>
<gene>
    <name evidence="2" type="ORF">HMPREF9449_01061</name>
</gene>
<dbReference type="PANTHER" id="PTHR12526:SF630">
    <property type="entry name" value="GLYCOSYLTRANSFERASE"/>
    <property type="match status" value="1"/>
</dbReference>
<dbReference type="eggNOG" id="COG0438">
    <property type="taxonomic scope" value="Bacteria"/>
</dbReference>
<sequence length="382" mass="44652">MKIKIAYCIPGLYYPSGMERVLSLKANYLASQKDKYEIYIILTEGKDKTPYYPLLPEIQLIHLDINFDDLYTVSPIKKISGYLQKQKLFRKRLTECLHQIRPDITISLLRRDINFINKIKDGSIKLGEIHFSRANYRDFKNNRLPSVLQKIVAKYWTKQLIRELKKLKRFIVLSQEDKAKWKELNNVSVLYNPLSFFPETTSRCENKKVIAVGRYMPQKGFDLLIDCWKIVSEKHPDWILSIYGDGMRQELQEQINRLGLQHQCRLEHSVSNITEKYLESSIFVLSSRYEGFGMVIIEAMACGLPTVSFACPCGPKDIIKDGKDGFLVENSDIEQMAEKICHLIEHEDERKCMGKNARLNVERFKIENIGPQWEKLFEEVLK</sequence>
<reference evidence="2 3" key="1">
    <citation type="submission" date="2012-01" db="EMBL/GenBank/DDBJ databases">
        <title>The Genome Sequence of Odoribacter laneus YIT 12061.</title>
        <authorList>
            <consortium name="The Broad Institute Genome Sequencing Platform"/>
            <person name="Earl A."/>
            <person name="Ward D."/>
            <person name="Feldgarden M."/>
            <person name="Gevers D."/>
            <person name="Morotomi M."/>
            <person name="Young S.K."/>
            <person name="Zeng Q."/>
            <person name="Gargeya S."/>
            <person name="Fitzgerald M."/>
            <person name="Haas B."/>
            <person name="Abouelleil A."/>
            <person name="Alvarado L."/>
            <person name="Arachchi H.M."/>
            <person name="Berlin A."/>
            <person name="Chapman S.B."/>
            <person name="Gearin G."/>
            <person name="Goldberg J."/>
            <person name="Griggs A."/>
            <person name="Gujja S."/>
            <person name="Hansen M."/>
            <person name="Heiman D."/>
            <person name="Howarth C."/>
            <person name="Larimer J."/>
            <person name="Lui A."/>
            <person name="MacDonald P.J.P."/>
            <person name="McCowen C."/>
            <person name="Montmayeur A."/>
            <person name="Murphy C."/>
            <person name="Neiman D."/>
            <person name="Pearson M."/>
            <person name="Priest M."/>
            <person name="Roberts A."/>
            <person name="Saif S."/>
            <person name="Shea T."/>
            <person name="Sisk P."/>
            <person name="Stolte C."/>
            <person name="Sykes S."/>
            <person name="Wortman J."/>
            <person name="Nusbaum C."/>
            <person name="Birren B."/>
        </authorList>
    </citation>
    <scope>NUCLEOTIDE SEQUENCE [LARGE SCALE GENOMIC DNA]</scope>
    <source>
        <strain evidence="2 3">YIT 12061</strain>
    </source>
</reference>
<feature type="domain" description="Glycosyl transferase family 1" evidence="1">
    <location>
        <begin position="202"/>
        <end position="358"/>
    </location>
</feature>
<dbReference type="PATRIC" id="fig|742817.3.peg.1123"/>
<dbReference type="CDD" id="cd03820">
    <property type="entry name" value="GT4_AmsD-like"/>
    <property type="match status" value="1"/>
</dbReference>
<dbReference type="RefSeq" id="WP_009136209.1">
    <property type="nucleotide sequence ID" value="NZ_JH594596.1"/>
</dbReference>
<dbReference type="GeneID" id="98068650"/>
<dbReference type="GO" id="GO:0016757">
    <property type="term" value="F:glycosyltransferase activity"/>
    <property type="evidence" value="ECO:0007669"/>
    <property type="project" value="InterPro"/>
</dbReference>
<keyword evidence="3" id="KW-1185">Reference proteome</keyword>
<dbReference type="Proteomes" id="UP000004892">
    <property type="component" value="Unassembled WGS sequence"/>
</dbReference>
<dbReference type="PANTHER" id="PTHR12526">
    <property type="entry name" value="GLYCOSYLTRANSFERASE"/>
    <property type="match status" value="1"/>
</dbReference>
<comment type="caution">
    <text evidence="2">The sequence shown here is derived from an EMBL/GenBank/DDBJ whole genome shotgun (WGS) entry which is preliminary data.</text>
</comment>
<dbReference type="SUPFAM" id="SSF53756">
    <property type="entry name" value="UDP-Glycosyltransferase/glycogen phosphorylase"/>
    <property type="match status" value="1"/>
</dbReference>
<evidence type="ECO:0000259" key="1">
    <source>
        <dbReference type="Pfam" id="PF00534"/>
    </source>
</evidence>
<proteinExistence type="predicted"/>
<organism evidence="2 3">
    <name type="scientific">Odoribacter laneus YIT 12061</name>
    <dbReference type="NCBI Taxonomy" id="742817"/>
    <lineage>
        <taxon>Bacteria</taxon>
        <taxon>Pseudomonadati</taxon>
        <taxon>Bacteroidota</taxon>
        <taxon>Bacteroidia</taxon>
        <taxon>Bacteroidales</taxon>
        <taxon>Odoribacteraceae</taxon>
        <taxon>Odoribacter</taxon>
    </lineage>
</organism>
<dbReference type="AlphaFoldDB" id="H1DFM5"/>
<dbReference type="STRING" id="742817.HMPREF9449_01061"/>
<dbReference type="HOGENOM" id="CLU_009583_0_0_10"/>
<evidence type="ECO:0000313" key="3">
    <source>
        <dbReference type="Proteomes" id="UP000004892"/>
    </source>
</evidence>
<dbReference type="Pfam" id="PF00534">
    <property type="entry name" value="Glycos_transf_1"/>
    <property type="match status" value="1"/>
</dbReference>
<evidence type="ECO:0000313" key="2">
    <source>
        <dbReference type="EMBL" id="EHP48698.1"/>
    </source>
</evidence>
<dbReference type="EMBL" id="ADMC01000017">
    <property type="protein sequence ID" value="EHP48698.1"/>
    <property type="molecule type" value="Genomic_DNA"/>
</dbReference>
<dbReference type="Gene3D" id="3.40.50.2000">
    <property type="entry name" value="Glycogen Phosphorylase B"/>
    <property type="match status" value="2"/>
</dbReference>
<protein>
    <recommendedName>
        <fullName evidence="1">Glycosyl transferase family 1 domain-containing protein</fullName>
    </recommendedName>
</protein>
<accession>H1DFM5</accession>
<name>H1DFM5_9BACT</name>